<dbReference type="FunFam" id="3.40.50.720:FF:000084">
    <property type="entry name" value="Short-chain dehydrogenase reductase"/>
    <property type="match status" value="1"/>
</dbReference>
<dbReference type="InterPro" id="IPR020904">
    <property type="entry name" value="Sc_DH/Rdtase_CS"/>
</dbReference>
<dbReference type="PANTHER" id="PTHR42760">
    <property type="entry name" value="SHORT-CHAIN DEHYDROGENASES/REDUCTASES FAMILY MEMBER"/>
    <property type="match status" value="1"/>
</dbReference>
<evidence type="ECO:0000313" key="3">
    <source>
        <dbReference type="Proteomes" id="UP000183339"/>
    </source>
</evidence>
<dbReference type="InterPro" id="IPR002347">
    <property type="entry name" value="SDR_fam"/>
</dbReference>
<proteinExistence type="inferred from homology"/>
<comment type="similarity">
    <text evidence="1">Belongs to the short-chain dehydrogenases/reductases (SDR) family.</text>
</comment>
<dbReference type="EMBL" id="FOHI01000001">
    <property type="protein sequence ID" value="SES63371.1"/>
    <property type="molecule type" value="Genomic_DNA"/>
</dbReference>
<dbReference type="InterPro" id="IPR036291">
    <property type="entry name" value="NAD(P)-bd_dom_sf"/>
</dbReference>
<dbReference type="PRINTS" id="PR00080">
    <property type="entry name" value="SDRFAMILY"/>
</dbReference>
<dbReference type="PANTHER" id="PTHR42760:SF132">
    <property type="entry name" value="SHORT-CHAIN DEHYDROGENASE_REDUCTASE FAMILY PROTEIN"/>
    <property type="match status" value="1"/>
</dbReference>
<dbReference type="RefSeq" id="WP_074703675.1">
    <property type="nucleotide sequence ID" value="NZ_FOHI01000001.1"/>
</dbReference>
<dbReference type="AlphaFoldDB" id="A0A1H9Y4T0"/>
<dbReference type="GO" id="GO:0016616">
    <property type="term" value="F:oxidoreductase activity, acting on the CH-OH group of donors, NAD or NADP as acceptor"/>
    <property type="evidence" value="ECO:0007669"/>
    <property type="project" value="TreeGrafter"/>
</dbReference>
<protein>
    <submittedName>
        <fullName evidence="2">Glucose 1-dehydrogenase</fullName>
    </submittedName>
</protein>
<dbReference type="OrthoDB" id="8557335at2"/>
<dbReference type="PROSITE" id="PS00061">
    <property type="entry name" value="ADH_SHORT"/>
    <property type="match status" value="1"/>
</dbReference>
<name>A0A1H9Y4T0_9PROT</name>
<dbReference type="Pfam" id="PF13561">
    <property type="entry name" value="adh_short_C2"/>
    <property type="match status" value="1"/>
</dbReference>
<dbReference type="Proteomes" id="UP000183339">
    <property type="component" value="Unassembled WGS sequence"/>
</dbReference>
<organism evidence="2 3">
    <name type="scientific">Nitrosospira multiformis</name>
    <dbReference type="NCBI Taxonomy" id="1231"/>
    <lineage>
        <taxon>Bacteria</taxon>
        <taxon>Pseudomonadati</taxon>
        <taxon>Pseudomonadota</taxon>
        <taxon>Betaproteobacteria</taxon>
        <taxon>Nitrosomonadales</taxon>
        <taxon>Nitrosomonadaceae</taxon>
        <taxon>Nitrosospira</taxon>
    </lineage>
</organism>
<gene>
    <name evidence="2" type="ORF">SAMN05216412_10119</name>
</gene>
<dbReference type="SUPFAM" id="SSF51735">
    <property type="entry name" value="NAD(P)-binding Rossmann-fold domains"/>
    <property type="match status" value="1"/>
</dbReference>
<dbReference type="PRINTS" id="PR00081">
    <property type="entry name" value="GDHRDH"/>
</dbReference>
<evidence type="ECO:0000313" key="2">
    <source>
        <dbReference type="EMBL" id="SES63371.1"/>
    </source>
</evidence>
<reference evidence="2 3" key="1">
    <citation type="submission" date="2016-10" db="EMBL/GenBank/DDBJ databases">
        <authorList>
            <person name="de Groot N.N."/>
        </authorList>
    </citation>
    <scope>NUCLEOTIDE SEQUENCE [LARGE SCALE GENOMIC DNA]</scope>
    <source>
        <strain evidence="2 3">Nl7</strain>
    </source>
</reference>
<dbReference type="NCBIfam" id="NF005559">
    <property type="entry name" value="PRK07231.1"/>
    <property type="match status" value="1"/>
</dbReference>
<accession>A0A1H9Y4T0</accession>
<sequence>MNTKQRAISKDTFGLSGQIALLTGASSGIGRACALALGRVGVKVVINHLREASNEAAEVCREIKDVGGDAFAYAADVSNEAQVAAMFAETVARFGTLHILVNNAGIESSAKFQEMTLSQWQKVIDVNLTGIFLCSREAIREFLRRGAQPDVSRASGKIICMSSVHQEIPWAFEANYAASKGGVDLLMRSLAQEFAPQKIRVNAVAPGAIRTPINRSAWETEEAMKNLLDLIPYKRIGEPDDIAQAVLWLASDLSDYMNGATMFVDGAMSTYPAFRGAG</sequence>
<dbReference type="Gene3D" id="3.40.50.720">
    <property type="entry name" value="NAD(P)-binding Rossmann-like Domain"/>
    <property type="match status" value="1"/>
</dbReference>
<evidence type="ECO:0000256" key="1">
    <source>
        <dbReference type="ARBA" id="ARBA00006484"/>
    </source>
</evidence>